<keyword evidence="7 9" id="KW-0067">ATP-binding</keyword>
<dbReference type="SUPFAM" id="SSF55060">
    <property type="entry name" value="GHMP Kinase, C-terminal domain"/>
    <property type="match status" value="1"/>
</dbReference>
<dbReference type="GO" id="GO:0019288">
    <property type="term" value="P:isopentenyl diphosphate biosynthetic process, methylerythritol 4-phosphate pathway"/>
    <property type="evidence" value="ECO:0007669"/>
    <property type="project" value="UniProtKB-UniRule"/>
</dbReference>
<dbReference type="InterPro" id="IPR036554">
    <property type="entry name" value="GHMP_kinase_C_sf"/>
</dbReference>
<keyword evidence="13" id="KW-1185">Reference proteome</keyword>
<feature type="active site" evidence="9">
    <location>
        <position position="134"/>
    </location>
</feature>
<dbReference type="OrthoDB" id="9809438at2"/>
<evidence type="ECO:0000256" key="5">
    <source>
        <dbReference type="ARBA" id="ARBA00022741"/>
    </source>
</evidence>
<evidence type="ECO:0000256" key="7">
    <source>
        <dbReference type="ARBA" id="ARBA00022840"/>
    </source>
</evidence>
<keyword evidence="4 9" id="KW-0808">Transferase</keyword>
<accession>A0A4U9RRL3</accession>
<dbReference type="GO" id="GO:0050515">
    <property type="term" value="F:4-(cytidine 5'-diphospho)-2-C-methyl-D-erythritol kinase activity"/>
    <property type="evidence" value="ECO:0007669"/>
    <property type="project" value="UniProtKB-UniRule"/>
</dbReference>
<dbReference type="GO" id="GO:0005524">
    <property type="term" value="F:ATP binding"/>
    <property type="evidence" value="ECO:0007669"/>
    <property type="project" value="UniProtKB-UniRule"/>
</dbReference>
<feature type="active site" evidence="9">
    <location>
        <position position="8"/>
    </location>
</feature>
<dbReference type="KEGG" id="hhw:NCTC503_02290"/>
<evidence type="ECO:0000313" key="13">
    <source>
        <dbReference type="Proteomes" id="UP000308489"/>
    </source>
</evidence>
<dbReference type="Gene3D" id="3.30.70.890">
    <property type="entry name" value="GHMP kinase, C-terminal domain"/>
    <property type="match status" value="1"/>
</dbReference>
<dbReference type="Pfam" id="PF00288">
    <property type="entry name" value="GHMP_kinases_N"/>
    <property type="match status" value="1"/>
</dbReference>
<dbReference type="NCBIfam" id="TIGR00154">
    <property type="entry name" value="ispE"/>
    <property type="match status" value="1"/>
</dbReference>
<comment type="catalytic activity">
    <reaction evidence="9">
        <text>4-CDP-2-C-methyl-D-erythritol + ATP = 4-CDP-2-C-methyl-D-erythritol 2-phosphate + ADP + H(+)</text>
        <dbReference type="Rhea" id="RHEA:18437"/>
        <dbReference type="ChEBI" id="CHEBI:15378"/>
        <dbReference type="ChEBI" id="CHEBI:30616"/>
        <dbReference type="ChEBI" id="CHEBI:57823"/>
        <dbReference type="ChEBI" id="CHEBI:57919"/>
        <dbReference type="ChEBI" id="CHEBI:456216"/>
        <dbReference type="EC" id="2.7.1.148"/>
    </reaction>
</comment>
<dbReference type="PANTHER" id="PTHR43527">
    <property type="entry name" value="4-DIPHOSPHOCYTIDYL-2-C-METHYL-D-ERYTHRITOL KINASE, CHLOROPLASTIC"/>
    <property type="match status" value="1"/>
</dbReference>
<keyword evidence="6 9" id="KW-0418">Kinase</keyword>
<dbReference type="PIRSF" id="PIRSF010376">
    <property type="entry name" value="IspE"/>
    <property type="match status" value="1"/>
</dbReference>
<comment type="pathway">
    <text evidence="9">Isoprenoid biosynthesis; isopentenyl diphosphate biosynthesis via DXP pathway; isopentenyl diphosphate from 1-deoxy-D-xylulose 5-phosphate: step 3/6.</text>
</comment>
<evidence type="ECO:0000256" key="1">
    <source>
        <dbReference type="ARBA" id="ARBA00009684"/>
    </source>
</evidence>
<keyword evidence="5 9" id="KW-0547">Nucleotide-binding</keyword>
<evidence type="ECO:0000259" key="10">
    <source>
        <dbReference type="Pfam" id="PF00288"/>
    </source>
</evidence>
<dbReference type="UniPathway" id="UPA00056">
    <property type="reaction ID" value="UER00094"/>
</dbReference>
<dbReference type="SUPFAM" id="SSF54211">
    <property type="entry name" value="Ribosomal protein S5 domain 2-like"/>
    <property type="match status" value="1"/>
</dbReference>
<feature type="binding site" evidence="9">
    <location>
        <begin position="92"/>
        <end position="102"/>
    </location>
    <ligand>
        <name>ATP</name>
        <dbReference type="ChEBI" id="CHEBI:30616"/>
    </ligand>
</feature>
<organism evidence="12 13">
    <name type="scientific">Hathewaya histolytica</name>
    <name type="common">Clostridium histolyticum</name>
    <dbReference type="NCBI Taxonomy" id="1498"/>
    <lineage>
        <taxon>Bacteria</taxon>
        <taxon>Bacillati</taxon>
        <taxon>Bacillota</taxon>
        <taxon>Clostridia</taxon>
        <taxon>Eubacteriales</taxon>
        <taxon>Clostridiaceae</taxon>
        <taxon>Hathewaya</taxon>
    </lineage>
</organism>
<evidence type="ECO:0000259" key="11">
    <source>
        <dbReference type="Pfam" id="PF08544"/>
    </source>
</evidence>
<name>A0A4U9RRL3_HATHI</name>
<dbReference type="AlphaFoldDB" id="A0A4U9RRL3"/>
<dbReference type="InterPro" id="IPR020568">
    <property type="entry name" value="Ribosomal_Su5_D2-typ_SF"/>
</dbReference>
<dbReference type="GO" id="GO:0016114">
    <property type="term" value="P:terpenoid biosynthetic process"/>
    <property type="evidence" value="ECO:0007669"/>
    <property type="project" value="UniProtKB-UniRule"/>
</dbReference>
<dbReference type="Proteomes" id="UP000308489">
    <property type="component" value="Chromosome 1"/>
</dbReference>
<feature type="domain" description="GHMP kinase N-terminal" evidence="10">
    <location>
        <begin position="64"/>
        <end position="142"/>
    </location>
</feature>
<dbReference type="EC" id="2.7.1.148" evidence="2 9"/>
<comment type="similarity">
    <text evidence="1 9">Belongs to the GHMP kinase family. IspE subfamily.</text>
</comment>
<dbReference type="Pfam" id="PF08544">
    <property type="entry name" value="GHMP_kinases_C"/>
    <property type="match status" value="1"/>
</dbReference>
<evidence type="ECO:0000256" key="4">
    <source>
        <dbReference type="ARBA" id="ARBA00022679"/>
    </source>
</evidence>
<evidence type="ECO:0000313" key="12">
    <source>
        <dbReference type="EMBL" id="VTQ94251.1"/>
    </source>
</evidence>
<dbReference type="EMBL" id="LR590481">
    <property type="protein sequence ID" value="VTQ94251.1"/>
    <property type="molecule type" value="Genomic_DNA"/>
</dbReference>
<evidence type="ECO:0000256" key="6">
    <source>
        <dbReference type="ARBA" id="ARBA00022777"/>
    </source>
</evidence>
<proteinExistence type="inferred from homology"/>
<dbReference type="PRINTS" id="PR00958">
    <property type="entry name" value="HOMSERKINASE"/>
</dbReference>
<feature type="domain" description="GHMP kinase C-terminal" evidence="11">
    <location>
        <begin position="197"/>
        <end position="273"/>
    </location>
</feature>
<dbReference type="RefSeq" id="WP_138210831.1">
    <property type="nucleotide sequence ID" value="NZ_CBCRUQ010000002.1"/>
</dbReference>
<evidence type="ECO:0000256" key="2">
    <source>
        <dbReference type="ARBA" id="ARBA00012052"/>
    </source>
</evidence>
<evidence type="ECO:0000256" key="3">
    <source>
        <dbReference type="ARBA" id="ARBA00017473"/>
    </source>
</evidence>
<dbReference type="InterPro" id="IPR014721">
    <property type="entry name" value="Ribsml_uS5_D2-typ_fold_subgr"/>
</dbReference>
<reference evidence="12 13" key="1">
    <citation type="submission" date="2019-05" db="EMBL/GenBank/DDBJ databases">
        <authorList>
            <consortium name="Pathogen Informatics"/>
        </authorList>
    </citation>
    <scope>NUCLEOTIDE SEQUENCE [LARGE SCALE GENOMIC DNA]</scope>
    <source>
        <strain evidence="12 13">NCTC503</strain>
    </source>
</reference>
<comment type="function">
    <text evidence="9">Catalyzes the phosphorylation of the position 2 hydroxy group of 4-diphosphocytidyl-2C-methyl-D-erythritol.</text>
</comment>
<dbReference type="InterPro" id="IPR013750">
    <property type="entry name" value="GHMP_kinase_C_dom"/>
</dbReference>
<evidence type="ECO:0000256" key="9">
    <source>
        <dbReference type="HAMAP-Rule" id="MF_00061"/>
    </source>
</evidence>
<dbReference type="HAMAP" id="MF_00061">
    <property type="entry name" value="IspE"/>
    <property type="match status" value="1"/>
</dbReference>
<dbReference type="InterPro" id="IPR004424">
    <property type="entry name" value="IspE"/>
</dbReference>
<evidence type="ECO:0000256" key="8">
    <source>
        <dbReference type="ARBA" id="ARBA00032554"/>
    </source>
</evidence>
<sequence>MQKKAYAKVNLSLDVVGKREDDYHLLKMIMQQIDLYDIIDINENKEKEIKVFCNKPFVPLDNRNLAYKAAEAFIEKYNIGVGVDIKIQKNIPVSAGLAGGSTDAAAVLSLMREIFKKHISMDEIMKLGLEIGADVPYCIQGGTALCEGIGEKINPLKPFRNYILVLVKPNFGVSTKDIYKSLNINKIYKHPNTEAIIKAMENEDLRFVGSNMKNVLENVTVSVYPTISNIKKNMMNLGAVGSLMSGSGPTVFGLFEDMLKAQRAYEYFKCTYNDVFITRTL</sequence>
<keyword evidence="9" id="KW-0414">Isoprene biosynthesis</keyword>
<protein>
    <recommendedName>
        <fullName evidence="3 9">4-diphosphocytidyl-2-C-methyl-D-erythritol kinase</fullName>
        <shortName evidence="9">CMK</shortName>
        <ecNumber evidence="2 9">2.7.1.148</ecNumber>
    </recommendedName>
    <alternativeName>
        <fullName evidence="8 9">4-(cytidine-5'-diphospho)-2-C-methyl-D-erythritol kinase</fullName>
    </alternativeName>
</protein>
<dbReference type="Gene3D" id="3.30.230.10">
    <property type="match status" value="1"/>
</dbReference>
<dbReference type="InterPro" id="IPR006204">
    <property type="entry name" value="GHMP_kinase_N_dom"/>
</dbReference>
<dbReference type="PANTHER" id="PTHR43527:SF2">
    <property type="entry name" value="4-DIPHOSPHOCYTIDYL-2-C-METHYL-D-ERYTHRITOL KINASE, CHLOROPLASTIC"/>
    <property type="match status" value="1"/>
</dbReference>
<gene>
    <name evidence="12" type="primary">ipk</name>
    <name evidence="9" type="synonym">ispE</name>
    <name evidence="12" type="ORF">NCTC503_02290</name>
</gene>